<gene>
    <name evidence="2" type="ORF">GB883_17615</name>
</gene>
<keyword evidence="3" id="KW-1185">Reference proteome</keyword>
<dbReference type="SUPFAM" id="SSF63829">
    <property type="entry name" value="Calcium-dependent phosphotriesterase"/>
    <property type="match status" value="1"/>
</dbReference>
<evidence type="ECO:0000256" key="1">
    <source>
        <dbReference type="SAM" id="SignalP"/>
    </source>
</evidence>
<reference evidence="2 3" key="1">
    <citation type="submission" date="2019-10" db="EMBL/GenBank/DDBJ databases">
        <title>Georgenia wutianyii sp. nov. and Georgenia yuyongxinii sp. nov. isolated from plateau pika (Ochotona curzoniae) in the Qinghai-Tibet plateau of China.</title>
        <authorList>
            <person name="Tian Z."/>
        </authorList>
    </citation>
    <scope>NUCLEOTIDE SEQUENCE [LARGE SCALE GENOMIC DNA]</scope>
    <source>
        <strain evidence="2 3">DSM 21501</strain>
    </source>
</reference>
<dbReference type="Gene3D" id="2.120.10.30">
    <property type="entry name" value="TolB, C-terminal domain"/>
    <property type="match status" value="1"/>
</dbReference>
<dbReference type="PANTHER" id="PTHR35399">
    <property type="entry name" value="SLR8030 PROTEIN"/>
    <property type="match status" value="1"/>
</dbReference>
<sequence length="410" mass="43589">MRKHVLTGTATAALLVALASQAAAADGPMSFDPIPGSAYGQQSDSWEEPLLAPAGFTQSLVADETVLNIYGGSTDDLTDMNTVNETGPHAGRYLLRTHEVGANGAVSVVDLKTGEARVVAQDPSFSRLDGIEWTPWGTVLFAEETAGGRLFEARFDAKNPFAPLDVQQRPEVGILRHEGIGAAADGSVYVIDELNGGSIYRFVPTVRGDLSDGQLYALKLTGLSDAQQKWSQASYQEKVGAFEWVALDMDQVVVDADAAADAVGATEFGRPEDVELIGQTLYVANTSEDRVVAIDLKALELSSFVEAGVNVPVENARAGVTGFNSPDNLAAGPDGRLWVVEDNSPSDIFVAGKDNDHDGAADTVEHFASLKDSGAEISGIYFGKDPKTLFFNVQHPDKALADGTWTITRR</sequence>
<name>A0A7J5UKH2_9MICO</name>
<dbReference type="Proteomes" id="UP000451860">
    <property type="component" value="Unassembled WGS sequence"/>
</dbReference>
<comment type="caution">
    <text evidence="2">The sequence shown here is derived from an EMBL/GenBank/DDBJ whole genome shotgun (WGS) entry which is preliminary data.</text>
</comment>
<organism evidence="2 3">
    <name type="scientific">Georgenia thermotolerans</name>
    <dbReference type="NCBI Taxonomy" id="527326"/>
    <lineage>
        <taxon>Bacteria</taxon>
        <taxon>Bacillati</taxon>
        <taxon>Actinomycetota</taxon>
        <taxon>Actinomycetes</taxon>
        <taxon>Micrococcales</taxon>
        <taxon>Bogoriellaceae</taxon>
        <taxon>Georgenia</taxon>
    </lineage>
</organism>
<dbReference type="InterPro" id="IPR011042">
    <property type="entry name" value="6-blade_b-propeller_TolB-like"/>
</dbReference>
<protein>
    <submittedName>
        <fullName evidence="2">DUF839 domain-containing protein</fullName>
    </submittedName>
</protein>
<feature type="chain" id="PRO_5029782103" evidence="1">
    <location>
        <begin position="25"/>
        <end position="410"/>
    </location>
</feature>
<dbReference type="InterPro" id="IPR008557">
    <property type="entry name" value="PhoX"/>
</dbReference>
<feature type="signal peptide" evidence="1">
    <location>
        <begin position="1"/>
        <end position="24"/>
    </location>
</feature>
<accession>A0A7J5UKH2</accession>
<dbReference type="RefSeq" id="WP_152202832.1">
    <property type="nucleotide sequence ID" value="NZ_VUKF01000019.1"/>
</dbReference>
<proteinExistence type="predicted"/>
<dbReference type="AlphaFoldDB" id="A0A7J5UKH2"/>
<dbReference type="OrthoDB" id="9801383at2"/>
<evidence type="ECO:0000313" key="2">
    <source>
        <dbReference type="EMBL" id="KAE8762771.1"/>
    </source>
</evidence>
<dbReference type="PANTHER" id="PTHR35399:SF2">
    <property type="entry name" value="DUF839 DOMAIN-CONTAINING PROTEIN"/>
    <property type="match status" value="1"/>
</dbReference>
<keyword evidence="1" id="KW-0732">Signal</keyword>
<evidence type="ECO:0000313" key="3">
    <source>
        <dbReference type="Proteomes" id="UP000451860"/>
    </source>
</evidence>
<dbReference type="Pfam" id="PF05787">
    <property type="entry name" value="PhoX"/>
    <property type="match status" value="1"/>
</dbReference>
<dbReference type="EMBL" id="WHJE01000125">
    <property type="protein sequence ID" value="KAE8762771.1"/>
    <property type="molecule type" value="Genomic_DNA"/>
</dbReference>